<keyword evidence="4" id="KW-0560">Oxidoreductase</keyword>
<dbReference type="OrthoDB" id="1716816at2759"/>
<dbReference type="eggNOG" id="KOG3855">
    <property type="taxonomic scope" value="Eukaryota"/>
</dbReference>
<dbReference type="Gene3D" id="3.50.50.60">
    <property type="entry name" value="FAD/NAD(P)-binding domain"/>
    <property type="match status" value="1"/>
</dbReference>
<dbReference type="InterPro" id="IPR036188">
    <property type="entry name" value="FAD/NAD-bd_sf"/>
</dbReference>
<gene>
    <name evidence="6" type="ORF">CCM_02519</name>
</gene>
<dbReference type="PANTHER" id="PTHR43004">
    <property type="entry name" value="TRK SYSTEM POTASSIUM UPTAKE PROTEIN"/>
    <property type="match status" value="1"/>
</dbReference>
<evidence type="ECO:0000313" key="6">
    <source>
        <dbReference type="EMBL" id="EGX94248.1"/>
    </source>
</evidence>
<name>G3JA78_CORMM</name>
<protein>
    <submittedName>
        <fullName evidence="6">PheA/TfdB family FAD-binding monooxygenase</fullName>
    </submittedName>
</protein>
<organism evidence="6 7">
    <name type="scientific">Cordyceps militaris (strain CM01)</name>
    <name type="common">Caterpillar fungus</name>
    <dbReference type="NCBI Taxonomy" id="983644"/>
    <lineage>
        <taxon>Eukaryota</taxon>
        <taxon>Fungi</taxon>
        <taxon>Dikarya</taxon>
        <taxon>Ascomycota</taxon>
        <taxon>Pezizomycotina</taxon>
        <taxon>Sordariomycetes</taxon>
        <taxon>Hypocreomycetidae</taxon>
        <taxon>Hypocreales</taxon>
        <taxon>Cordycipitaceae</taxon>
        <taxon>Cordyceps</taxon>
    </lineage>
</organism>
<evidence type="ECO:0000256" key="1">
    <source>
        <dbReference type="ARBA" id="ARBA00001974"/>
    </source>
</evidence>
<feature type="domain" description="FAD-binding" evidence="5">
    <location>
        <begin position="5"/>
        <end position="346"/>
    </location>
</feature>
<reference evidence="6 7" key="1">
    <citation type="journal article" date="2011" name="Genome Biol.">
        <title>Genome sequence of the insect pathogenic fungus Cordyceps militaris, a valued traditional Chinese medicine.</title>
        <authorList>
            <person name="Zheng P."/>
            <person name="Xia Y."/>
            <person name="Xiao G."/>
            <person name="Xiong C."/>
            <person name="Hu X."/>
            <person name="Zhang S."/>
            <person name="Zheng H."/>
            <person name="Huang Y."/>
            <person name="Zhou Y."/>
            <person name="Wang S."/>
            <person name="Zhao G.P."/>
            <person name="Liu X."/>
            <person name="St Leger R.J."/>
            <person name="Wang C."/>
        </authorList>
    </citation>
    <scope>NUCLEOTIDE SEQUENCE [LARGE SCALE GENOMIC DNA]</scope>
    <source>
        <strain evidence="6 7">CM01</strain>
    </source>
</reference>
<evidence type="ECO:0000256" key="2">
    <source>
        <dbReference type="ARBA" id="ARBA00022630"/>
    </source>
</evidence>
<proteinExistence type="predicted"/>
<dbReference type="GO" id="GO:0016709">
    <property type="term" value="F:oxidoreductase activity, acting on paired donors, with incorporation or reduction of molecular oxygen, NAD(P)H as one donor, and incorporation of one atom of oxygen"/>
    <property type="evidence" value="ECO:0007669"/>
    <property type="project" value="UniProtKB-ARBA"/>
</dbReference>
<dbReference type="EMBL" id="JH126400">
    <property type="protein sequence ID" value="EGX94248.1"/>
    <property type="molecule type" value="Genomic_DNA"/>
</dbReference>
<sequence length="514" mass="55636">MATPDVLIVGAGPTGLALALWLTKLSISVRIVDKAAAPATTSRALAVHARTLELYAQIGLGGAVAARAAHVTGPNLWSGGTQRARLRFTDVAVGRTAYPYVAVVSQHEHEQLLTARLAALGVAVERGTRLEGFAEDAAAGSVKAVLATADGARETCEARYIAGCDGAHSAVRRITGMGFPGDTYEQVFYVADIEATGPAMNGELHLCLDSHDFLGIFPLAQKGCARLIGIVAPAACSSATTPSFDQVRGRAVDEMRLGDIKVRWFTTYRAHHRVADRFRHGRRAFLLGDAAHIHSPAGGQGMNTGIGDAVNLAWKLAAVLQDRAPDSLLDTYEEERIRFARKLVATTDKVFTFMTRRGWLAGLVRSAFVTYILPVLFGFRAVRQRAFHSLSQFILDYTGTTLAGASPTVGTVKAGERLPWVQIDGQDNHQSLAHIEWQLHVYGTADEQLTTWCKAAGLRLTVLEWAPEYATAGLLKDAVYLLRPDTYVALIDTEADPTNIEQYFSERQLRLGSE</sequence>
<dbReference type="AlphaFoldDB" id="G3JA78"/>
<dbReference type="PRINTS" id="PR00420">
    <property type="entry name" value="RNGMNOXGNASE"/>
</dbReference>
<evidence type="ECO:0000256" key="3">
    <source>
        <dbReference type="ARBA" id="ARBA00022827"/>
    </source>
</evidence>
<dbReference type="SUPFAM" id="SSF51905">
    <property type="entry name" value="FAD/NAD(P)-binding domain"/>
    <property type="match status" value="1"/>
</dbReference>
<dbReference type="VEuPathDB" id="FungiDB:CCM_02519"/>
<keyword evidence="6" id="KW-0503">Monooxygenase</keyword>
<dbReference type="Proteomes" id="UP000001610">
    <property type="component" value="Unassembled WGS sequence"/>
</dbReference>
<dbReference type="KEGG" id="cmt:CCM_02519"/>
<evidence type="ECO:0000259" key="5">
    <source>
        <dbReference type="Pfam" id="PF01494"/>
    </source>
</evidence>
<keyword evidence="2" id="KW-0285">Flavoprotein</keyword>
<keyword evidence="7" id="KW-1185">Reference proteome</keyword>
<dbReference type="GeneID" id="18164546"/>
<evidence type="ECO:0000313" key="7">
    <source>
        <dbReference type="Proteomes" id="UP000001610"/>
    </source>
</evidence>
<dbReference type="Gene3D" id="3.30.70.2450">
    <property type="match status" value="1"/>
</dbReference>
<dbReference type="PANTHER" id="PTHR43004:SF19">
    <property type="entry name" value="BINDING MONOOXYGENASE, PUTATIVE (JCVI)-RELATED"/>
    <property type="match status" value="1"/>
</dbReference>
<dbReference type="InterPro" id="IPR002938">
    <property type="entry name" value="FAD-bd"/>
</dbReference>
<dbReference type="InterPro" id="IPR050641">
    <property type="entry name" value="RIFMO-like"/>
</dbReference>
<dbReference type="InParanoid" id="G3JA78"/>
<accession>G3JA78</accession>
<dbReference type="RefSeq" id="XP_006667734.1">
    <property type="nucleotide sequence ID" value="XM_006667671.1"/>
</dbReference>
<dbReference type="GO" id="GO:0071949">
    <property type="term" value="F:FAD binding"/>
    <property type="evidence" value="ECO:0007669"/>
    <property type="project" value="InterPro"/>
</dbReference>
<dbReference type="OMA" id="YPQDRHE"/>
<dbReference type="Pfam" id="PF01494">
    <property type="entry name" value="FAD_binding_3"/>
    <property type="match status" value="1"/>
</dbReference>
<dbReference type="STRING" id="983644.G3JA78"/>
<keyword evidence="3" id="KW-0274">FAD</keyword>
<comment type="cofactor">
    <cofactor evidence="1">
        <name>FAD</name>
        <dbReference type="ChEBI" id="CHEBI:57692"/>
    </cofactor>
</comment>
<dbReference type="HOGENOM" id="CLU_009665_20_3_1"/>
<evidence type="ECO:0000256" key="4">
    <source>
        <dbReference type="ARBA" id="ARBA00023002"/>
    </source>
</evidence>